<evidence type="ECO:0000313" key="3">
    <source>
        <dbReference type="Proteomes" id="UP000016361"/>
    </source>
</evidence>
<keyword evidence="1" id="KW-0472">Membrane</keyword>
<name>S4NI40_9LACO</name>
<dbReference type="AlphaFoldDB" id="S4NI40"/>
<keyword evidence="1" id="KW-1133">Transmembrane helix</keyword>
<keyword evidence="3" id="KW-1185">Reference proteome</keyword>
<proteinExistence type="predicted"/>
<gene>
    <name evidence="2" type="ORF">LOT_1420</name>
</gene>
<organism evidence="2 3">
    <name type="scientific">Lentilactobacillus otakiensis DSM 19908 = JCM 15040</name>
    <dbReference type="NCBI Taxonomy" id="1423780"/>
    <lineage>
        <taxon>Bacteria</taxon>
        <taxon>Bacillati</taxon>
        <taxon>Bacillota</taxon>
        <taxon>Bacilli</taxon>
        <taxon>Lactobacillales</taxon>
        <taxon>Lactobacillaceae</taxon>
        <taxon>Lentilactobacillus</taxon>
    </lineage>
</organism>
<feature type="transmembrane region" description="Helical" evidence="1">
    <location>
        <begin position="6"/>
        <end position="30"/>
    </location>
</feature>
<evidence type="ECO:0000256" key="1">
    <source>
        <dbReference type="SAM" id="Phobius"/>
    </source>
</evidence>
<dbReference type="EMBL" id="BASH01000004">
    <property type="protein sequence ID" value="GAD16882.1"/>
    <property type="molecule type" value="Genomic_DNA"/>
</dbReference>
<sequence length="41" mass="4723">MLHVLMLYAVIIFAIATYLKAVAWVIFAIADIIRAIEKNRF</sequence>
<accession>S4NI40</accession>
<keyword evidence="1" id="KW-0812">Transmembrane</keyword>
<protein>
    <submittedName>
        <fullName evidence="2">Uncharacterized protein</fullName>
    </submittedName>
</protein>
<comment type="caution">
    <text evidence="2">The sequence shown here is derived from an EMBL/GenBank/DDBJ whole genome shotgun (WGS) entry which is preliminary data.</text>
</comment>
<dbReference type="Proteomes" id="UP000016361">
    <property type="component" value="Unassembled WGS sequence"/>
</dbReference>
<evidence type="ECO:0000313" key="2">
    <source>
        <dbReference type="EMBL" id="GAD16882.1"/>
    </source>
</evidence>
<reference evidence="3" key="1">
    <citation type="journal article" date="2013" name="Genome Announc.">
        <title>Draft Genome Sequence of D-Branched-Chain Amino Acid Producer Lactobacillus otakiensis JCM 15040T, Isolated from a Traditional Japanese Pickle.</title>
        <authorList>
            <person name="Doi K."/>
            <person name="Mori K."/>
            <person name="Mutaguchi Y."/>
            <person name="Tashiro K."/>
            <person name="Fujino Y."/>
            <person name="Ohmori T."/>
            <person name="Kuhara S."/>
            <person name="Ohshima T."/>
        </authorList>
    </citation>
    <scope>NUCLEOTIDE SEQUENCE [LARGE SCALE GENOMIC DNA]</scope>
    <source>
        <strain evidence="3">JCM 15040</strain>
    </source>
</reference>